<feature type="region of interest" description="Disordered" evidence="1">
    <location>
        <begin position="153"/>
        <end position="175"/>
    </location>
</feature>
<dbReference type="RefSeq" id="YP_009480856.1">
    <property type="nucleotide sequence ID" value="NC_037665.1"/>
</dbReference>
<dbReference type="EMBL" id="MG011691">
    <property type="protein sequence ID" value="AVK76860.1"/>
    <property type="molecule type" value="Genomic_DNA"/>
</dbReference>
<reference evidence="2" key="1">
    <citation type="journal article" date="2018" name="Nat. Commun.">
        <title>Diversity and evolution of the emerging Pandoraviridae family.</title>
        <authorList>
            <person name="Legendre M."/>
            <person name="Fabre E."/>
            <person name="Poirot O."/>
            <person name="Jeudy S."/>
            <person name="Lartigue A."/>
            <person name="Alempic J.M."/>
            <person name="Beucher L."/>
            <person name="Philippe N."/>
            <person name="Bertaux L."/>
            <person name="Christo-Foroux E."/>
            <person name="Labadie K."/>
            <person name="Coute Y."/>
            <person name="Abergel C."/>
            <person name="Claverie J.M."/>
        </authorList>
    </citation>
    <scope>NUCLEOTIDE SEQUENCE [LARGE SCALE GENOMIC DNA]</scope>
    <source>
        <strain evidence="2">Macleodensis</strain>
    </source>
</reference>
<evidence type="ECO:0000313" key="2">
    <source>
        <dbReference type="EMBL" id="AVK76860.1"/>
    </source>
</evidence>
<name>A0A2U7UEV8_9VIRU</name>
<dbReference type="KEGG" id="vg:36841315"/>
<feature type="region of interest" description="Disordered" evidence="1">
    <location>
        <begin position="57"/>
        <end position="124"/>
    </location>
</feature>
<dbReference type="Proteomes" id="UP000249758">
    <property type="component" value="Segment"/>
</dbReference>
<accession>A0A2U7UEV8</accession>
<sequence length="227" mass="24358">MGKEKKKVRIPKKMPAWMEAMFIYVAKKDGASPRAYKPIMGLVETHWDAFVEECSAPPAPRAKKTPVKKDDSSDEGHGDDDATDAVAAGVGDEGSTETQFDPDDLQEATDGDLDGDNSNTPMVDPEEQARIDEMVRDGIKSMPEPLRQSLRKAYGPPRTPTASLSASKAPLGPGWRHAEKQADDLYGTFCSEAATVGVPQDHPMALSVSNLYSLAKGAIAARSSTPA</sequence>
<protein>
    <submittedName>
        <fullName evidence="2">Uncharacterized protein</fullName>
    </submittedName>
</protein>
<proteinExistence type="predicted"/>
<dbReference type="GeneID" id="36841315"/>
<organism evidence="2">
    <name type="scientific">Pandoravirus macleodensis</name>
    <dbReference type="NCBI Taxonomy" id="2107707"/>
    <lineage>
        <taxon>Viruses</taxon>
        <taxon>Pandoravirus</taxon>
    </lineage>
</organism>
<gene>
    <name evidence="2" type="ORF">pmac_cds_172</name>
</gene>
<feature type="compositionally biased region" description="Basic and acidic residues" evidence="1">
    <location>
        <begin position="67"/>
        <end position="80"/>
    </location>
</feature>
<feature type="compositionally biased region" description="Acidic residues" evidence="1">
    <location>
        <begin position="100"/>
        <end position="115"/>
    </location>
</feature>
<evidence type="ECO:0000256" key="1">
    <source>
        <dbReference type="SAM" id="MobiDB-lite"/>
    </source>
</evidence>